<accession>A0A6A5CCP8</accession>
<dbReference type="VEuPathDB" id="AmoebaDB:NF0011370"/>
<reference evidence="1 2" key="1">
    <citation type="journal article" date="2019" name="Sci. Rep.">
        <title>Nanopore sequencing improves the draft genome of the human pathogenic amoeba Naegleria fowleri.</title>
        <authorList>
            <person name="Liechti N."/>
            <person name="Schurch N."/>
            <person name="Bruggmann R."/>
            <person name="Wittwer M."/>
        </authorList>
    </citation>
    <scope>NUCLEOTIDE SEQUENCE [LARGE SCALE GENOMIC DNA]</scope>
    <source>
        <strain evidence="1 2">ATCC 30894</strain>
    </source>
</reference>
<name>A0A6A5CCP8_NAEFO</name>
<evidence type="ECO:0000313" key="1">
    <source>
        <dbReference type="EMBL" id="KAF0985091.1"/>
    </source>
</evidence>
<dbReference type="AlphaFoldDB" id="A0A6A5CCP8"/>
<evidence type="ECO:0000313" key="2">
    <source>
        <dbReference type="Proteomes" id="UP000444721"/>
    </source>
</evidence>
<sequence>MYVKPDYWILFASDETALKNIVKSLDRKDVNVMCKFFKIKELLKSSTRNNAMELLYAFLTPIITQNISEKESLLLLQFKPPLFLNPCNKEFYIGNLYEKKNVTRIEEKSDSLITILSLLEQCGTVQSLDNCALELLRFNDIGNIEEFQTKLSAIHIEQEKKDKIMNALKSKENATFINMLAKGAKNALKQSTDEKRAEFAPEIKQKAWDQCKSLSASKTIEGLNDYFRLDMYGSVISLIGTSAGPTGIQVDHMFPDALGGPNTLENAAPIHWRANNIKSDTPKEFLDLKPDGKDWFNEKQFIACAKEYGIWCLLGLTPYGIKDEQDKIKLLELDKKLKEYQPPTTKKSTSTQEQQ</sequence>
<dbReference type="VEuPathDB" id="AmoebaDB:NfTy_025570"/>
<dbReference type="VEuPathDB" id="AmoebaDB:FDP41_000130"/>
<dbReference type="GeneID" id="68107348"/>
<dbReference type="Proteomes" id="UP000444721">
    <property type="component" value="Unassembled WGS sequence"/>
</dbReference>
<dbReference type="RefSeq" id="XP_044569804.1">
    <property type="nucleotide sequence ID" value="XM_044703581.1"/>
</dbReference>
<proteinExistence type="predicted"/>
<gene>
    <name evidence="1" type="ORF">FDP41_000130</name>
</gene>
<organism evidence="1 2">
    <name type="scientific">Naegleria fowleri</name>
    <name type="common">Brain eating amoeba</name>
    <dbReference type="NCBI Taxonomy" id="5763"/>
    <lineage>
        <taxon>Eukaryota</taxon>
        <taxon>Discoba</taxon>
        <taxon>Heterolobosea</taxon>
        <taxon>Tetramitia</taxon>
        <taxon>Eutetramitia</taxon>
        <taxon>Vahlkampfiidae</taxon>
        <taxon>Naegleria</taxon>
    </lineage>
</organism>
<dbReference type="Gene3D" id="1.10.30.50">
    <property type="match status" value="1"/>
</dbReference>
<protein>
    <submittedName>
        <fullName evidence="1">Uncharacterized protein</fullName>
    </submittedName>
</protein>
<dbReference type="OrthoDB" id="545965at2759"/>
<dbReference type="EMBL" id="VFQX01000001">
    <property type="protein sequence ID" value="KAF0985091.1"/>
    <property type="molecule type" value="Genomic_DNA"/>
</dbReference>
<comment type="caution">
    <text evidence="1">The sequence shown here is derived from an EMBL/GenBank/DDBJ whole genome shotgun (WGS) entry which is preliminary data.</text>
</comment>
<keyword evidence="2" id="KW-1185">Reference proteome</keyword>